<feature type="region of interest" description="Disordered" evidence="7">
    <location>
        <begin position="51"/>
        <end position="74"/>
    </location>
</feature>
<keyword evidence="6" id="KW-0943">RNA-mediated gene silencing</keyword>
<dbReference type="STRING" id="5288.A0A5C5FUH3"/>
<dbReference type="GO" id="GO:0003676">
    <property type="term" value="F:nucleic acid binding"/>
    <property type="evidence" value="ECO:0007669"/>
    <property type="project" value="InterPro"/>
</dbReference>
<evidence type="ECO:0000256" key="6">
    <source>
        <dbReference type="ARBA" id="ARBA00023158"/>
    </source>
</evidence>
<keyword evidence="4" id="KW-0378">Hydrolase</keyword>
<dbReference type="InterPro" id="IPR003034">
    <property type="entry name" value="SAP_dom"/>
</dbReference>
<dbReference type="OrthoDB" id="448399at2759"/>
<feature type="compositionally biased region" description="Low complexity" evidence="7">
    <location>
        <begin position="325"/>
        <end position="336"/>
    </location>
</feature>
<dbReference type="Proteomes" id="UP000311382">
    <property type="component" value="Unassembled WGS sequence"/>
</dbReference>
<dbReference type="InterPro" id="IPR036397">
    <property type="entry name" value="RNaseH_sf"/>
</dbReference>
<evidence type="ECO:0000256" key="3">
    <source>
        <dbReference type="ARBA" id="ARBA00022722"/>
    </source>
</evidence>
<evidence type="ECO:0000256" key="2">
    <source>
        <dbReference type="ARBA" id="ARBA00022490"/>
    </source>
</evidence>
<feature type="compositionally biased region" description="Acidic residues" evidence="7">
    <location>
        <begin position="280"/>
        <end position="289"/>
    </location>
</feature>
<keyword evidence="3" id="KW-0540">Nuclease</keyword>
<dbReference type="PROSITE" id="PS50800">
    <property type="entry name" value="SAP"/>
    <property type="match status" value="1"/>
</dbReference>
<dbReference type="SMART" id="SM00479">
    <property type="entry name" value="EXOIII"/>
    <property type="match status" value="1"/>
</dbReference>
<keyword evidence="2" id="KW-0963">Cytoplasm</keyword>
<dbReference type="InterPro" id="IPR013520">
    <property type="entry name" value="Ribonucl_H"/>
</dbReference>
<feature type="compositionally biased region" description="Pro residues" evidence="7">
    <location>
        <begin position="307"/>
        <end position="324"/>
    </location>
</feature>
<dbReference type="InterPro" id="IPR047201">
    <property type="entry name" value="ERI-1_3'hExo-like"/>
</dbReference>
<dbReference type="GO" id="GO:0005737">
    <property type="term" value="C:cytoplasm"/>
    <property type="evidence" value="ECO:0007669"/>
    <property type="project" value="UniProtKB-SubCell"/>
</dbReference>
<evidence type="ECO:0000256" key="5">
    <source>
        <dbReference type="ARBA" id="ARBA00022839"/>
    </source>
</evidence>
<dbReference type="GO" id="GO:0031047">
    <property type="term" value="P:regulatory ncRNA-mediated gene silencing"/>
    <property type="evidence" value="ECO:0007669"/>
    <property type="project" value="UniProtKB-KW"/>
</dbReference>
<feature type="domain" description="SAP" evidence="8">
    <location>
        <begin position="17"/>
        <end position="51"/>
    </location>
</feature>
<dbReference type="Gene3D" id="3.30.420.10">
    <property type="entry name" value="Ribonuclease H-like superfamily/Ribonuclease H"/>
    <property type="match status" value="1"/>
</dbReference>
<dbReference type="AlphaFoldDB" id="A0A5C5FUH3"/>
<dbReference type="InterPro" id="IPR012337">
    <property type="entry name" value="RNaseH-like_sf"/>
</dbReference>
<dbReference type="InterPro" id="IPR051274">
    <property type="entry name" value="3-5_Exoribonuclease"/>
</dbReference>
<evidence type="ECO:0000256" key="4">
    <source>
        <dbReference type="ARBA" id="ARBA00022801"/>
    </source>
</evidence>
<dbReference type="Pfam" id="PF00929">
    <property type="entry name" value="RNase_T"/>
    <property type="match status" value="1"/>
</dbReference>
<keyword evidence="10" id="KW-1185">Reference proteome</keyword>
<keyword evidence="5" id="KW-0269">Exonuclease</keyword>
<dbReference type="InterPro" id="IPR036361">
    <property type="entry name" value="SAP_dom_sf"/>
</dbReference>
<evidence type="ECO:0000256" key="1">
    <source>
        <dbReference type="ARBA" id="ARBA00004496"/>
    </source>
</evidence>
<gene>
    <name evidence="9" type="ORF">DMC30DRAFT_353178</name>
</gene>
<dbReference type="CDD" id="cd06133">
    <property type="entry name" value="ERI-1_3'hExo_like"/>
    <property type="match status" value="1"/>
</dbReference>
<dbReference type="GO" id="GO:0000175">
    <property type="term" value="F:3'-5'-RNA exonuclease activity"/>
    <property type="evidence" value="ECO:0007669"/>
    <property type="project" value="InterPro"/>
</dbReference>
<dbReference type="PANTHER" id="PTHR23044:SF61">
    <property type="entry name" value="3'-5' EXORIBONUCLEASE 1-RELATED"/>
    <property type="match status" value="1"/>
</dbReference>
<feature type="region of interest" description="Disordered" evidence="7">
    <location>
        <begin position="277"/>
        <end position="336"/>
    </location>
</feature>
<comment type="caution">
    <text evidence="9">The sequence shown here is derived from an EMBL/GenBank/DDBJ whole genome shotgun (WGS) entry which is preliminary data.</text>
</comment>
<dbReference type="Gene3D" id="1.10.720.30">
    <property type="entry name" value="SAP domain"/>
    <property type="match status" value="1"/>
</dbReference>
<dbReference type="PANTHER" id="PTHR23044">
    <property type="entry name" value="3'-5' EXONUCLEASE ERI1-RELATED"/>
    <property type="match status" value="1"/>
</dbReference>
<dbReference type="Pfam" id="PF02037">
    <property type="entry name" value="SAP"/>
    <property type="match status" value="1"/>
</dbReference>
<name>A0A5C5FUH3_9BASI</name>
<comment type="subcellular location">
    <subcellularLocation>
        <location evidence="1">Cytoplasm</location>
    </subcellularLocation>
</comment>
<evidence type="ECO:0000259" key="8">
    <source>
        <dbReference type="PROSITE" id="PS50800"/>
    </source>
</evidence>
<organism evidence="9 10">
    <name type="scientific">Rhodotorula diobovata</name>
    <dbReference type="NCBI Taxonomy" id="5288"/>
    <lineage>
        <taxon>Eukaryota</taxon>
        <taxon>Fungi</taxon>
        <taxon>Dikarya</taxon>
        <taxon>Basidiomycota</taxon>
        <taxon>Pucciniomycotina</taxon>
        <taxon>Microbotryomycetes</taxon>
        <taxon>Sporidiobolales</taxon>
        <taxon>Sporidiobolaceae</taxon>
        <taxon>Rhodotorula</taxon>
    </lineage>
</organism>
<sequence>MRARALSLLVVPSHAMAPALTVTELRQALAALSLDSRGTKDTLRKRLARFSRASTSASPSRPPSPPLDHGPLDKPPDQPYHSYLVFDVEATCEEIPQPWGKLAFAYPNEIIEWPVILLQWRRKAGDADAQGDDDSSDGWELVKTDEYHSFVRPTWAPKLSPFCTDLTGITQDDVDKAPTFPQLCKRFYTDFILPRRLFTPENRTIWVTDGPWDLRDFVAKTCYLSKTPRPPWLAGDIIDLRNLTSAFFASLKKQSRSPQPAPVSSTAAGALGATTSVSAEGEDDDEEAVEPATPAPLPAPLASASAPSPPVALLPDPTPSPPTAPTYLPSSQLTSPPNLSLPSVLSALTLPPFQGRLHSGLSDARNAARILADLAARGCVLAANRRVPEGGRGARERKWGWMSGGGEVRWEEWSRREGERFVREVAEGKREPWVRR</sequence>
<accession>A0A5C5FUH3</accession>
<reference evidence="9 10" key="1">
    <citation type="submission" date="2019-03" db="EMBL/GenBank/DDBJ databases">
        <title>Rhodosporidium diobovatum UCD-FST 08-225 genome sequencing, assembly, and annotation.</title>
        <authorList>
            <person name="Fakankun I.U."/>
            <person name="Fristensky B."/>
            <person name="Levin D.B."/>
        </authorList>
    </citation>
    <scope>NUCLEOTIDE SEQUENCE [LARGE SCALE GENOMIC DNA]</scope>
    <source>
        <strain evidence="9 10">UCD-FST 08-225</strain>
    </source>
</reference>
<evidence type="ECO:0000256" key="7">
    <source>
        <dbReference type="SAM" id="MobiDB-lite"/>
    </source>
</evidence>
<evidence type="ECO:0000313" key="9">
    <source>
        <dbReference type="EMBL" id="TNY19906.1"/>
    </source>
</evidence>
<protein>
    <submittedName>
        <fullName evidence="9">Double-strand siRNA ribonuclease</fullName>
    </submittedName>
</protein>
<evidence type="ECO:0000313" key="10">
    <source>
        <dbReference type="Proteomes" id="UP000311382"/>
    </source>
</evidence>
<dbReference type="SMART" id="SM00513">
    <property type="entry name" value="SAP"/>
    <property type="match status" value="1"/>
</dbReference>
<dbReference type="SUPFAM" id="SSF53098">
    <property type="entry name" value="Ribonuclease H-like"/>
    <property type="match status" value="1"/>
</dbReference>
<proteinExistence type="predicted"/>
<dbReference type="EMBL" id="SOZI01000081">
    <property type="protein sequence ID" value="TNY19906.1"/>
    <property type="molecule type" value="Genomic_DNA"/>
</dbReference>